<protein>
    <submittedName>
        <fullName evidence="2">Uncharacterized protein</fullName>
    </submittedName>
</protein>
<dbReference type="OrthoDB" id="399332at2"/>
<keyword evidence="1" id="KW-0812">Transmembrane</keyword>
<keyword evidence="1" id="KW-1133">Transmembrane helix</keyword>
<evidence type="ECO:0000313" key="3">
    <source>
        <dbReference type="Proteomes" id="UP000256585"/>
    </source>
</evidence>
<dbReference type="KEGG" id="mphc:DMC14_001300"/>
<dbReference type="AlphaFoldDB" id="A0A3T0TTL2"/>
<reference evidence="2" key="1">
    <citation type="submission" date="2019-03" db="EMBL/GenBank/DDBJ databases">
        <title>Draft Sequence and Annotation of the Mycoplasma phocicerebrale Strain 1049T Genome.</title>
        <authorList>
            <person name="Frasca S.Jr."/>
            <person name="Kutish G.F."/>
            <person name="Castellanos Gell J."/>
            <person name="Michaels D.L."/>
            <person name="Brown D.R."/>
        </authorList>
    </citation>
    <scope>NUCLEOTIDE SEQUENCE</scope>
    <source>
        <strain evidence="2">1049</strain>
    </source>
</reference>
<keyword evidence="1" id="KW-0472">Membrane</keyword>
<proteinExistence type="predicted"/>
<organism evidence="2 3">
    <name type="scientific">Metamycoplasma phocicerebrale</name>
    <dbReference type="NCBI Taxonomy" id="142649"/>
    <lineage>
        <taxon>Bacteria</taxon>
        <taxon>Bacillati</taxon>
        <taxon>Mycoplasmatota</taxon>
        <taxon>Mycoplasmoidales</taxon>
        <taxon>Metamycoplasmataceae</taxon>
        <taxon>Metamycoplasma</taxon>
    </lineage>
</organism>
<dbReference type="RefSeq" id="WP_116171745.1">
    <property type="nucleotide sequence ID" value="NZ_CP033058.2"/>
</dbReference>
<dbReference type="Proteomes" id="UP000256585">
    <property type="component" value="Chromosome"/>
</dbReference>
<evidence type="ECO:0000313" key="2">
    <source>
        <dbReference type="EMBL" id="AZZ65425.1"/>
    </source>
</evidence>
<evidence type="ECO:0000256" key="1">
    <source>
        <dbReference type="SAM" id="Phobius"/>
    </source>
</evidence>
<gene>
    <name evidence="2" type="ORF">DMC14_001300</name>
</gene>
<sequence>MENKDFSLLIAKTKQKRIAKRVLSIIGISLVAIVGLVMLAFIIYGLIVGVYNIFSQDVLRLFR</sequence>
<keyword evidence="3" id="KW-1185">Reference proteome</keyword>
<dbReference type="EMBL" id="CP033058">
    <property type="protein sequence ID" value="AZZ65425.1"/>
    <property type="molecule type" value="Genomic_DNA"/>
</dbReference>
<name>A0A3T0TTL2_9BACT</name>
<accession>A0A3T0TTL2</accession>
<feature type="transmembrane region" description="Helical" evidence="1">
    <location>
        <begin position="21"/>
        <end position="54"/>
    </location>
</feature>